<accession>A0A318GZB7</accession>
<evidence type="ECO:0000313" key="2">
    <source>
        <dbReference type="EMBL" id="PXW95559.1"/>
    </source>
</evidence>
<evidence type="ECO:0000256" key="1">
    <source>
        <dbReference type="SAM" id="MobiDB-lite"/>
    </source>
</evidence>
<comment type="caution">
    <text evidence="2">The sequence shown here is derived from an EMBL/GenBank/DDBJ whole genome shotgun (WGS) entry which is preliminary data.</text>
</comment>
<dbReference type="Proteomes" id="UP000247811">
    <property type="component" value="Unassembled WGS sequence"/>
</dbReference>
<keyword evidence="3" id="KW-1185">Reference proteome</keyword>
<feature type="region of interest" description="Disordered" evidence="1">
    <location>
        <begin position="370"/>
        <end position="390"/>
    </location>
</feature>
<dbReference type="EMBL" id="QJJS01000009">
    <property type="protein sequence ID" value="PXW95559.1"/>
    <property type="molecule type" value="Genomic_DNA"/>
</dbReference>
<protein>
    <submittedName>
        <fullName evidence="2">Uncharacterized protein</fullName>
    </submittedName>
</protein>
<dbReference type="RefSeq" id="WP_211317530.1">
    <property type="nucleotide sequence ID" value="NZ_QJJS01000009.1"/>
</dbReference>
<gene>
    <name evidence="2" type="ORF">C7444_109129</name>
</gene>
<dbReference type="AlphaFoldDB" id="A0A318GZB7"/>
<reference evidence="2 3" key="1">
    <citation type="submission" date="2018-05" db="EMBL/GenBank/DDBJ databases">
        <title>Genomic Encyclopedia of Type Strains, Phase IV (KMG-IV): sequencing the most valuable type-strain genomes for metagenomic binning, comparative biology and taxonomic classification.</title>
        <authorList>
            <person name="Goeker M."/>
        </authorList>
    </citation>
    <scope>NUCLEOTIDE SEQUENCE [LARGE SCALE GENOMIC DNA]</scope>
    <source>
        <strain evidence="2 3">DSM 566</strain>
    </source>
</reference>
<sequence>MGLLIAFALTFLLLLAGALTLIIRQRNLQIWLWNYLRQGWRAPVPAGVTRHVMFCFVDHYEPMWKQPDHATECRRVARWRQEYPQLCAGLRDADGRAPIHSFFYPEEEYRPEHLDALVELCRLGLGEIEIHLHHDHDTEAGLREKLRRFTRTLVDRHDALPVDPLTGQVRWAFIHGNWALDNGHPDGSGCGVDNELIVLREEGCYVDYTLPAAPDPCQTSTINQIYYATDDPEKPKSHDTGVRVKVGRPPSGDLMLIQGPLGLMWRNRKFGLIPRIENADIRTSSPPTPERIDAWIETGIHVEGKPEWIFVKIHTHGTQERDTDTLLGTPMRQAYEYLQQRYNDGVDWKLHYVSAREMYNIAKAAEQGLPGEPGAYRDHVVPRPLYRPRS</sequence>
<evidence type="ECO:0000313" key="3">
    <source>
        <dbReference type="Proteomes" id="UP000247811"/>
    </source>
</evidence>
<name>A0A318GZB7_9BURK</name>
<organism evidence="2 3">
    <name type="scientific">Sphaerotilus hippei</name>
    <dbReference type="NCBI Taxonomy" id="744406"/>
    <lineage>
        <taxon>Bacteria</taxon>
        <taxon>Pseudomonadati</taxon>
        <taxon>Pseudomonadota</taxon>
        <taxon>Betaproteobacteria</taxon>
        <taxon>Burkholderiales</taxon>
        <taxon>Sphaerotilaceae</taxon>
        <taxon>Sphaerotilus</taxon>
    </lineage>
</organism>
<proteinExistence type="predicted"/>